<dbReference type="RefSeq" id="XP_013934279.1">
    <property type="nucleotide sequence ID" value="XM_014078804.1"/>
</dbReference>
<organism evidence="1 2">
    <name type="scientific">Ogataea parapolymorpha (strain ATCC 26012 / BCRC 20466 / JCM 22074 / NRRL Y-7560 / DL-1)</name>
    <name type="common">Yeast</name>
    <name type="synonym">Hansenula polymorpha</name>
    <dbReference type="NCBI Taxonomy" id="871575"/>
    <lineage>
        <taxon>Eukaryota</taxon>
        <taxon>Fungi</taxon>
        <taxon>Dikarya</taxon>
        <taxon>Ascomycota</taxon>
        <taxon>Saccharomycotina</taxon>
        <taxon>Pichiomycetes</taxon>
        <taxon>Pichiales</taxon>
        <taxon>Pichiaceae</taxon>
        <taxon>Ogataea</taxon>
    </lineage>
</organism>
<proteinExistence type="predicted"/>
<name>W1QBH4_OGAPD</name>
<gene>
    <name evidence="1" type="ORF">HPODL_04023</name>
</gene>
<dbReference type="HOGENOM" id="CLU_2184714_0_0_1"/>
<comment type="caution">
    <text evidence="1">The sequence shown here is derived from an EMBL/GenBank/DDBJ whole genome shotgun (WGS) entry which is preliminary data.</text>
</comment>
<keyword evidence="2" id="KW-1185">Reference proteome</keyword>
<dbReference type="Proteomes" id="UP000008673">
    <property type="component" value="Unassembled WGS sequence"/>
</dbReference>
<sequence>MERKAKRAIGKPKNRFLITRGVVNGILKRESGQLDFRSISKIASIVSTSDGQLTSRYGAKELKSLIAILNIWNQRKISYQPSFYEIYLPAAVAQAFRSSQDLILRDRKN</sequence>
<protein>
    <submittedName>
        <fullName evidence="1">Uncharacterized protein</fullName>
    </submittedName>
</protein>
<dbReference type="GeneID" id="25773454"/>
<accession>W1QBH4</accession>
<dbReference type="AlphaFoldDB" id="W1QBH4"/>
<dbReference type="EMBL" id="AEOI02000008">
    <property type="protein sequence ID" value="ESW98396.1"/>
    <property type="molecule type" value="Genomic_DNA"/>
</dbReference>
<dbReference type="KEGG" id="opa:HPODL_04023"/>
<evidence type="ECO:0000313" key="1">
    <source>
        <dbReference type="EMBL" id="ESW98396.1"/>
    </source>
</evidence>
<evidence type="ECO:0000313" key="2">
    <source>
        <dbReference type="Proteomes" id="UP000008673"/>
    </source>
</evidence>
<reference evidence="1 2" key="1">
    <citation type="journal article" date="2013" name="BMC Genomics">
        <title>Genome sequence and analysis of methylotrophic yeast Hansenula polymorpha DL1.</title>
        <authorList>
            <person name="Ravin N.V."/>
            <person name="Eldarov M.A."/>
            <person name="Kadnikov V.V."/>
            <person name="Beletsky A.V."/>
            <person name="Schneider J."/>
            <person name="Mardanova E.S."/>
            <person name="Smekalova E.M."/>
            <person name="Zvereva M.I."/>
            <person name="Dontsova O.A."/>
            <person name="Mardanov A.V."/>
            <person name="Skryabin K.G."/>
        </authorList>
    </citation>
    <scope>NUCLEOTIDE SEQUENCE [LARGE SCALE GENOMIC DNA]</scope>
    <source>
        <strain evidence="2">ATCC 26012 / BCRC 20466 / JCM 22074 / NRRL Y-7560 / DL-1</strain>
    </source>
</reference>